<proteinExistence type="predicted"/>
<dbReference type="EMBL" id="JBHTAA010000005">
    <property type="protein sequence ID" value="MFC7203748.1"/>
    <property type="molecule type" value="Genomic_DNA"/>
</dbReference>
<dbReference type="RefSeq" id="WP_390223083.1">
    <property type="nucleotide sequence ID" value="NZ_JBHTAA010000005.1"/>
</dbReference>
<feature type="transmembrane region" description="Helical" evidence="1">
    <location>
        <begin position="32"/>
        <end position="49"/>
    </location>
</feature>
<evidence type="ECO:0000256" key="1">
    <source>
        <dbReference type="SAM" id="Phobius"/>
    </source>
</evidence>
<keyword evidence="1" id="KW-0812">Transmembrane</keyword>
<organism evidence="2 3">
    <name type="scientific">Haloferax namakaokahaiae</name>
    <dbReference type="NCBI Taxonomy" id="1748331"/>
    <lineage>
        <taxon>Archaea</taxon>
        <taxon>Methanobacteriati</taxon>
        <taxon>Methanobacteriota</taxon>
        <taxon>Stenosarchaea group</taxon>
        <taxon>Halobacteria</taxon>
        <taxon>Halobacteriales</taxon>
        <taxon>Haloferacaceae</taxon>
        <taxon>Haloferax</taxon>
    </lineage>
</organism>
<keyword evidence="1" id="KW-1133">Transmembrane helix</keyword>
<gene>
    <name evidence="2" type="ORF">ACFQJC_09490</name>
</gene>
<accession>A0ABD5ZEV4</accession>
<feature type="transmembrane region" description="Helical" evidence="1">
    <location>
        <begin position="7"/>
        <end position="26"/>
    </location>
</feature>
<comment type="caution">
    <text evidence="2">The sequence shown here is derived from an EMBL/GenBank/DDBJ whole genome shotgun (WGS) entry which is preliminary data.</text>
</comment>
<reference evidence="2 3" key="1">
    <citation type="journal article" date="2019" name="Int. J. Syst. Evol. Microbiol.">
        <title>The Global Catalogue of Microorganisms (GCM) 10K type strain sequencing project: providing services to taxonomists for standard genome sequencing and annotation.</title>
        <authorList>
            <consortium name="The Broad Institute Genomics Platform"/>
            <consortium name="The Broad Institute Genome Sequencing Center for Infectious Disease"/>
            <person name="Wu L."/>
            <person name="Ma J."/>
        </authorList>
    </citation>
    <scope>NUCLEOTIDE SEQUENCE [LARGE SCALE GENOMIC DNA]</scope>
    <source>
        <strain evidence="2 3">DSM 29988</strain>
    </source>
</reference>
<sequence length="57" mass="6663">MDFGDYLEANFVVGGALLLLFFVVLFAFSKPYLSLLALVILAVLAYRYYRREVYFDR</sequence>
<name>A0ABD5ZEV4_9EURY</name>
<protein>
    <submittedName>
        <fullName evidence="2">Uncharacterized protein</fullName>
    </submittedName>
</protein>
<evidence type="ECO:0000313" key="2">
    <source>
        <dbReference type="EMBL" id="MFC7203748.1"/>
    </source>
</evidence>
<keyword evidence="1" id="KW-0472">Membrane</keyword>
<evidence type="ECO:0000313" key="3">
    <source>
        <dbReference type="Proteomes" id="UP001596481"/>
    </source>
</evidence>
<dbReference type="Proteomes" id="UP001596481">
    <property type="component" value="Unassembled WGS sequence"/>
</dbReference>
<keyword evidence="3" id="KW-1185">Reference proteome</keyword>
<dbReference type="AlphaFoldDB" id="A0ABD5ZEV4"/>